<evidence type="ECO:0000313" key="6">
    <source>
        <dbReference type="Proteomes" id="UP000256923"/>
    </source>
</evidence>
<evidence type="ECO:0000313" key="3">
    <source>
        <dbReference type="EMBL" id="MBF4436317.1"/>
    </source>
</evidence>
<feature type="domain" description="N-acetyltransferase" evidence="1">
    <location>
        <begin position="8"/>
        <end position="153"/>
    </location>
</feature>
<dbReference type="GeneID" id="83861328"/>
<reference evidence="3" key="3">
    <citation type="journal article" date="2021" name="PeerJ">
        <title>Analysis of 44 Vibrio anguillarum genomes reveals high genetic diversity.</title>
        <authorList>
            <person name="Hansen M.J."/>
            <person name="Dalsgaard I."/>
        </authorList>
    </citation>
    <scope>NUCLEOTIDE SEQUENCE</scope>
    <source>
        <strain evidence="3">850617-1/1</strain>
    </source>
</reference>
<dbReference type="GO" id="GO:0016747">
    <property type="term" value="F:acyltransferase activity, transferring groups other than amino-acyl groups"/>
    <property type="evidence" value="ECO:0007669"/>
    <property type="project" value="InterPro"/>
</dbReference>
<gene>
    <name evidence="2" type="ORF">DYL72_19245</name>
    <name evidence="3" type="ORF">ERJ77_17690</name>
    <name evidence="4" type="ORF">PL14_18715</name>
</gene>
<dbReference type="Proteomes" id="UP000256923">
    <property type="component" value="Chromosome 2"/>
</dbReference>
<proteinExistence type="predicted"/>
<dbReference type="InterPro" id="IPR000182">
    <property type="entry name" value="GNAT_dom"/>
</dbReference>
<evidence type="ECO:0000313" key="5">
    <source>
        <dbReference type="Proteomes" id="UP000078309"/>
    </source>
</evidence>
<dbReference type="EMBL" id="JAHGUI010000161">
    <property type="protein sequence ID" value="MBT2920698.1"/>
    <property type="molecule type" value="Genomic_DNA"/>
</dbReference>
<reference evidence="2 6" key="2">
    <citation type="submission" date="2018-12" db="EMBL/GenBank/DDBJ databases">
        <title>Characterization and Draft Genome of Vibrio anguillarum J360 Marine Pathogen Isolated from an Outbreak in Lumpfish (Cyclopterus lumpus).</title>
        <authorList>
            <person name="Vasquez J.I."/>
            <person name="Cao T."/>
            <person name="Chakraborty S."/>
            <person name="Gnanagobal H."/>
            <person name="Wescot J."/>
            <person name="Boyce D."/>
            <person name="Santander J."/>
        </authorList>
    </citation>
    <scope>NUCLEOTIDE SEQUENCE [LARGE SCALE GENOMIC DNA]</scope>
    <source>
        <strain evidence="2 6">J360</strain>
    </source>
</reference>
<dbReference type="SUPFAM" id="SSF55729">
    <property type="entry name" value="Acyl-CoA N-acyltransferases (Nat)"/>
    <property type="match status" value="1"/>
</dbReference>
<dbReference type="AlphaFoldDB" id="A0A191WAS6"/>
<dbReference type="Gene3D" id="3.40.630.30">
    <property type="match status" value="1"/>
</dbReference>
<protein>
    <submittedName>
        <fullName evidence="2">GNAT family N-acetyltransferase</fullName>
    </submittedName>
</protein>
<dbReference type="InterPro" id="IPR016181">
    <property type="entry name" value="Acyl_CoA_acyltransferase"/>
</dbReference>
<dbReference type="Pfam" id="PF00583">
    <property type="entry name" value="Acetyltransf_1"/>
    <property type="match status" value="1"/>
</dbReference>
<evidence type="ECO:0000313" key="2">
    <source>
        <dbReference type="EMBL" id="AZS27050.1"/>
    </source>
</evidence>
<dbReference type="EMBL" id="SCLC01000062">
    <property type="protein sequence ID" value="MBF4436317.1"/>
    <property type="molecule type" value="Genomic_DNA"/>
</dbReference>
<evidence type="ECO:0000259" key="1">
    <source>
        <dbReference type="PROSITE" id="PS51186"/>
    </source>
</evidence>
<reference evidence="4" key="4">
    <citation type="submission" date="2021-05" db="EMBL/GenBank/DDBJ databases">
        <authorList>
            <person name="Kalatzis P.G."/>
            <person name="Castillo D."/>
            <person name="D'Alvise P."/>
            <person name="Middelboe M."/>
            <person name="Gram L."/>
        </authorList>
    </citation>
    <scope>NUCLEOTIDE SEQUENCE</scope>
    <source>
        <strain evidence="4">90-11-286</strain>
    </source>
</reference>
<keyword evidence="2" id="KW-0808">Transferase</keyword>
<organism evidence="2 6">
    <name type="scientific">Vibrio anguillarum</name>
    <name type="common">Listonella anguillarum</name>
    <dbReference type="NCBI Taxonomy" id="55601"/>
    <lineage>
        <taxon>Bacteria</taxon>
        <taxon>Pseudomonadati</taxon>
        <taxon>Pseudomonadota</taxon>
        <taxon>Gammaproteobacteria</taxon>
        <taxon>Vibrionales</taxon>
        <taxon>Vibrionaceae</taxon>
        <taxon>Vibrio</taxon>
    </lineage>
</organism>
<dbReference type="RefSeq" id="WP_017046620.1">
    <property type="nucleotide sequence ID" value="NZ_CP011466.1"/>
</dbReference>
<sequence length="154" mass="17951">MTKPHENIVLEPVAESEFCNVFSATKQALKLHVEPVYGWDDEYQYHRLTTEYQHSWYYWVTYRNQRVGLICFKPYDQAFHIHLLIIFPDHQKKKLGFKVINHIHQLAAEANRNLITLSSFKSNKSAIGFYSSLGYQITDSGDENFVSMACEIAS</sequence>
<accession>A0A191WAS6</accession>
<dbReference type="Proteomes" id="UP000078309">
    <property type="component" value="Unassembled WGS sequence"/>
</dbReference>
<reference evidence="4 5" key="1">
    <citation type="journal article" date="2017" name="J. Fish Dis.">
        <title>Comparative assessment of Vibrio virulence in marine fish larvae.</title>
        <authorList>
            <person name="Ronneseth A."/>
            <person name="Castillo D."/>
            <person name="D'Alvise P."/>
            <person name="Tonnesen O."/>
            <person name="Haugland G."/>
            <person name="Grotkjaer T."/>
            <person name="Engell-Sorensen K."/>
            <person name="Norremark L."/>
            <person name="Bergh O."/>
            <person name="Wergeland H.I."/>
            <person name="Gram L."/>
        </authorList>
    </citation>
    <scope>NUCLEOTIDE SEQUENCE [LARGE SCALE GENOMIC DNA]</scope>
    <source>
        <strain evidence="4 5">90-11-286</strain>
    </source>
</reference>
<dbReference type="PROSITE" id="PS51186">
    <property type="entry name" value="GNAT"/>
    <property type="match status" value="1"/>
</dbReference>
<dbReference type="CDD" id="cd04301">
    <property type="entry name" value="NAT_SF"/>
    <property type="match status" value="1"/>
</dbReference>
<name>A0A191WAS6_VIBAN</name>
<dbReference type="EMBL" id="CP034673">
    <property type="protein sequence ID" value="AZS27050.1"/>
    <property type="molecule type" value="Genomic_DNA"/>
</dbReference>
<evidence type="ECO:0000313" key="4">
    <source>
        <dbReference type="EMBL" id="MBT2920698.1"/>
    </source>
</evidence>
<dbReference type="OrthoDB" id="5892514at2"/>
<dbReference type="Proteomes" id="UP000786185">
    <property type="component" value="Unassembled WGS sequence"/>
</dbReference>